<name>A0ABZ0ZU54_9ACTN</name>
<dbReference type="SUPFAM" id="SSF46785">
    <property type="entry name" value="Winged helix' DNA-binding domain"/>
    <property type="match status" value="1"/>
</dbReference>
<dbReference type="PANTHER" id="PTHR33164:SF99">
    <property type="entry name" value="MARR FAMILY REGULATORY PROTEIN"/>
    <property type="match status" value="1"/>
</dbReference>
<dbReference type="Pfam" id="PF12802">
    <property type="entry name" value="MarR_2"/>
    <property type="match status" value="1"/>
</dbReference>
<organism evidence="2 3">
    <name type="scientific">Nocardioides bizhenqiangii</name>
    <dbReference type="NCBI Taxonomy" id="3095076"/>
    <lineage>
        <taxon>Bacteria</taxon>
        <taxon>Bacillati</taxon>
        <taxon>Actinomycetota</taxon>
        <taxon>Actinomycetes</taxon>
        <taxon>Propionibacteriales</taxon>
        <taxon>Nocardioidaceae</taxon>
        <taxon>Nocardioides</taxon>
    </lineage>
</organism>
<dbReference type="Proteomes" id="UP001327225">
    <property type="component" value="Chromosome"/>
</dbReference>
<dbReference type="RefSeq" id="WP_322458443.1">
    <property type="nucleotide sequence ID" value="NZ_CP141059.1"/>
</dbReference>
<evidence type="ECO:0000259" key="1">
    <source>
        <dbReference type="PROSITE" id="PS50995"/>
    </source>
</evidence>
<dbReference type="PROSITE" id="PS50995">
    <property type="entry name" value="HTH_MARR_2"/>
    <property type="match status" value="1"/>
</dbReference>
<accession>A0ABZ0ZU54</accession>
<protein>
    <submittedName>
        <fullName evidence="2">MarR family transcriptional regulator</fullName>
    </submittedName>
</protein>
<dbReference type="EMBL" id="CP141059">
    <property type="protein sequence ID" value="WQQ27762.1"/>
    <property type="molecule type" value="Genomic_DNA"/>
</dbReference>
<dbReference type="InterPro" id="IPR000835">
    <property type="entry name" value="HTH_MarR-typ"/>
</dbReference>
<dbReference type="InterPro" id="IPR036390">
    <property type="entry name" value="WH_DNA-bd_sf"/>
</dbReference>
<dbReference type="InterPro" id="IPR036388">
    <property type="entry name" value="WH-like_DNA-bd_sf"/>
</dbReference>
<sequence>MTEPDLEATREAWLRREPRWLDDRQQRSWRALVLGTTLLFDRLDDDLRKQHGVSLVEYEILVRLSEAEGRALRMARLADSLAHSRSRVTHTVKRMEAEGLVERCGSTVDGRGVVCKMTERGDLLLRNVAPTHVTGVRDYLVDLVDDDDFAALGRVMDAVADRLIADHPEREMRDDR</sequence>
<feature type="domain" description="HTH marR-type" evidence="1">
    <location>
        <begin position="25"/>
        <end position="161"/>
    </location>
</feature>
<reference evidence="3" key="1">
    <citation type="submission" date="2023-12" db="EMBL/GenBank/DDBJ databases">
        <title>Novel species in genus Nocardioides.</title>
        <authorList>
            <person name="Zhou H."/>
        </authorList>
    </citation>
    <scope>NUCLEOTIDE SEQUENCE [LARGE SCALE GENOMIC DNA]</scope>
    <source>
        <strain evidence="3">HM61</strain>
    </source>
</reference>
<dbReference type="InterPro" id="IPR039422">
    <property type="entry name" value="MarR/SlyA-like"/>
</dbReference>
<keyword evidence="3" id="KW-1185">Reference proteome</keyword>
<evidence type="ECO:0000313" key="2">
    <source>
        <dbReference type="EMBL" id="WQQ27762.1"/>
    </source>
</evidence>
<proteinExistence type="predicted"/>
<dbReference type="PANTHER" id="PTHR33164">
    <property type="entry name" value="TRANSCRIPTIONAL REGULATOR, MARR FAMILY"/>
    <property type="match status" value="1"/>
</dbReference>
<evidence type="ECO:0000313" key="3">
    <source>
        <dbReference type="Proteomes" id="UP001327225"/>
    </source>
</evidence>
<dbReference type="Gene3D" id="1.10.10.10">
    <property type="entry name" value="Winged helix-like DNA-binding domain superfamily/Winged helix DNA-binding domain"/>
    <property type="match status" value="1"/>
</dbReference>
<dbReference type="SMART" id="SM00347">
    <property type="entry name" value="HTH_MARR"/>
    <property type="match status" value="1"/>
</dbReference>
<gene>
    <name evidence="2" type="ORF">SHK19_05890</name>
</gene>